<dbReference type="AlphaFoldDB" id="A0AAU9EKJ6"/>
<comment type="similarity">
    <text evidence="7">Belongs to the class I-like SAM-binding methyltransferase superfamily. TrmB family.</text>
</comment>
<name>A0AAU9EKJ6_9BACT</name>
<dbReference type="InterPro" id="IPR003358">
    <property type="entry name" value="tRNA_(Gua-N-7)_MeTrfase_Trmb"/>
</dbReference>
<feature type="binding site" evidence="7">
    <location>
        <position position="88"/>
    </location>
    <ligand>
        <name>S-adenosyl-L-methionine</name>
        <dbReference type="ChEBI" id="CHEBI:59789"/>
    </ligand>
</feature>
<feature type="binding site" evidence="7">
    <location>
        <position position="115"/>
    </location>
    <ligand>
        <name>substrate</name>
    </ligand>
</feature>
<comment type="catalytic activity">
    <reaction evidence="1 7">
        <text>guanosine(46) in tRNA + S-adenosyl-L-methionine = N(7)-methylguanosine(46) in tRNA + S-adenosyl-L-homocysteine</text>
        <dbReference type="Rhea" id="RHEA:42708"/>
        <dbReference type="Rhea" id="RHEA-COMP:10188"/>
        <dbReference type="Rhea" id="RHEA-COMP:10189"/>
        <dbReference type="ChEBI" id="CHEBI:57856"/>
        <dbReference type="ChEBI" id="CHEBI:59789"/>
        <dbReference type="ChEBI" id="CHEBI:74269"/>
        <dbReference type="ChEBI" id="CHEBI:74480"/>
        <dbReference type="EC" id="2.1.1.33"/>
    </reaction>
</comment>
<dbReference type="GO" id="GO:0043527">
    <property type="term" value="C:tRNA methyltransferase complex"/>
    <property type="evidence" value="ECO:0007669"/>
    <property type="project" value="TreeGrafter"/>
</dbReference>
<evidence type="ECO:0000256" key="5">
    <source>
        <dbReference type="ARBA" id="ARBA00022691"/>
    </source>
</evidence>
<dbReference type="Proteomes" id="UP001366166">
    <property type="component" value="Chromosome"/>
</dbReference>
<organism evidence="8 9">
    <name type="scientific">Desulfoferula mesophila</name>
    <dbReference type="NCBI Taxonomy" id="3058419"/>
    <lineage>
        <taxon>Bacteria</taxon>
        <taxon>Pseudomonadati</taxon>
        <taxon>Thermodesulfobacteriota</taxon>
        <taxon>Desulfarculia</taxon>
        <taxon>Desulfarculales</taxon>
        <taxon>Desulfarculaceae</taxon>
        <taxon>Desulfoferula</taxon>
    </lineage>
</organism>
<protein>
    <recommendedName>
        <fullName evidence="7">tRNA (guanine-N(7)-)-methyltransferase</fullName>
        <ecNumber evidence="7">2.1.1.33</ecNumber>
    </recommendedName>
    <alternativeName>
        <fullName evidence="7">tRNA (guanine(46)-N(7))-methyltransferase</fullName>
    </alternativeName>
    <alternativeName>
        <fullName evidence="7">tRNA(m7G46)-methyltransferase</fullName>
    </alternativeName>
</protein>
<evidence type="ECO:0000256" key="3">
    <source>
        <dbReference type="ARBA" id="ARBA00022603"/>
    </source>
</evidence>
<dbReference type="SUPFAM" id="SSF53335">
    <property type="entry name" value="S-adenosyl-L-methionine-dependent methyltransferases"/>
    <property type="match status" value="1"/>
</dbReference>
<sequence length="307" mass="34563">MTAPYLSLKPLVPWRQLPRPIPWEQVFGRRAPLELEIGCGNGEVLARRAGERPEANLVGLDLDWVSARRALRRINLAGLDNAKVVQAEAALGLERLFTPQSLAGVWCLFPRPWPKPSDARHRLFSTRFLHLLNSRLAPQAACRLLTDHEPFADWVMGQVPGSGLEAVRREVPPTVDSKYERKWRGQGQRVFFELILSQRGHVAWPNPEEPVLHYPRFDELDPAALTTWEDWGEISVLCKDVLRDQEAGRALMRLVVLEDDLEQAFYVEVMPRPQGGYLVRPAPGCGVLPSLGVQRALEVTAQRLSAG</sequence>
<feature type="binding site" evidence="7">
    <location>
        <position position="147"/>
    </location>
    <ligand>
        <name>substrate</name>
    </ligand>
</feature>
<comment type="function">
    <text evidence="2 7">Catalyzes the formation of N(7)-methylguanine at position 46 (m7G46) in tRNA.</text>
</comment>
<dbReference type="CDD" id="cd02440">
    <property type="entry name" value="AdoMet_MTases"/>
    <property type="match status" value="1"/>
</dbReference>
<evidence type="ECO:0000256" key="4">
    <source>
        <dbReference type="ARBA" id="ARBA00022679"/>
    </source>
</evidence>
<dbReference type="EC" id="2.1.1.33" evidence="7"/>
<accession>A0AAU9EKJ6</accession>
<dbReference type="Pfam" id="PF02390">
    <property type="entry name" value="Methyltransf_4"/>
    <property type="match status" value="1"/>
</dbReference>
<reference evidence="9" key="1">
    <citation type="journal article" date="2023" name="Arch. Microbiol.">
        <title>Desulfoferula mesophilus gen. nov. sp. nov., a mesophilic sulfate-reducing bacterium isolated from a brackish lake sediment.</title>
        <authorList>
            <person name="Watanabe T."/>
            <person name="Yabe T."/>
            <person name="Tsuji J.M."/>
            <person name="Fukui M."/>
        </authorList>
    </citation>
    <scope>NUCLEOTIDE SEQUENCE [LARGE SCALE GENOMIC DNA]</scope>
    <source>
        <strain evidence="9">12FAK</strain>
    </source>
</reference>
<evidence type="ECO:0000256" key="6">
    <source>
        <dbReference type="ARBA" id="ARBA00022694"/>
    </source>
</evidence>
<dbReference type="HAMAP" id="MF_01057">
    <property type="entry name" value="tRNA_methyltr_TrmB"/>
    <property type="match status" value="1"/>
</dbReference>
<dbReference type="InterPro" id="IPR029063">
    <property type="entry name" value="SAM-dependent_MTases_sf"/>
</dbReference>
<dbReference type="KEGG" id="dmp:FAK_35560"/>
<evidence type="ECO:0000256" key="2">
    <source>
        <dbReference type="ARBA" id="ARBA00003015"/>
    </source>
</evidence>
<evidence type="ECO:0000313" key="8">
    <source>
        <dbReference type="EMBL" id="BEQ16490.1"/>
    </source>
</evidence>
<keyword evidence="9" id="KW-1185">Reference proteome</keyword>
<proteinExistence type="inferred from homology"/>
<evidence type="ECO:0000256" key="7">
    <source>
        <dbReference type="HAMAP-Rule" id="MF_01057"/>
    </source>
</evidence>
<feature type="binding site" evidence="7">
    <location>
        <position position="36"/>
    </location>
    <ligand>
        <name>S-adenosyl-L-methionine</name>
        <dbReference type="ChEBI" id="CHEBI:59789"/>
    </ligand>
</feature>
<comment type="caution">
    <text evidence="7">Lacks conserved residue(s) required for the propagation of feature annotation.</text>
</comment>
<dbReference type="Gene3D" id="3.40.50.150">
    <property type="entry name" value="Vaccinia Virus protein VP39"/>
    <property type="match status" value="1"/>
</dbReference>
<feature type="binding site" evidence="7">
    <location>
        <position position="61"/>
    </location>
    <ligand>
        <name>S-adenosyl-L-methionine</name>
        <dbReference type="ChEBI" id="CHEBI:59789"/>
    </ligand>
</feature>
<comment type="pathway">
    <text evidence="7">tRNA modification; N(7)-methylguanine-tRNA biosynthesis.</text>
</comment>
<dbReference type="PANTHER" id="PTHR23417:SF14">
    <property type="entry name" value="PENTACOTRIPEPTIDE-REPEAT REGION OF PRORP DOMAIN-CONTAINING PROTEIN"/>
    <property type="match status" value="1"/>
</dbReference>
<dbReference type="PANTHER" id="PTHR23417">
    <property type="entry name" value="3-DEOXY-D-MANNO-OCTULOSONIC-ACID TRANSFERASE/TRNA GUANINE-N 7 - -METHYLTRANSFERASE"/>
    <property type="match status" value="1"/>
</dbReference>
<keyword evidence="3 7" id="KW-0489">Methyltransferase</keyword>
<gene>
    <name evidence="7" type="primary">trmB</name>
    <name evidence="8" type="ORF">FAK_35560</name>
</gene>
<evidence type="ECO:0000313" key="9">
    <source>
        <dbReference type="Proteomes" id="UP001366166"/>
    </source>
</evidence>
<keyword evidence="6 7" id="KW-0819">tRNA processing</keyword>
<dbReference type="InterPro" id="IPR055361">
    <property type="entry name" value="tRNA_methyltr_TrmB_bact"/>
</dbReference>
<evidence type="ECO:0000256" key="1">
    <source>
        <dbReference type="ARBA" id="ARBA00000142"/>
    </source>
</evidence>
<dbReference type="GO" id="GO:0008176">
    <property type="term" value="F:tRNA (guanine(46)-N7)-methyltransferase activity"/>
    <property type="evidence" value="ECO:0007669"/>
    <property type="project" value="UniProtKB-UniRule"/>
</dbReference>
<keyword evidence="4 7" id="KW-0808">Transferase</keyword>
<dbReference type="RefSeq" id="WP_338602376.1">
    <property type="nucleotide sequence ID" value="NZ_AP028679.1"/>
</dbReference>
<keyword evidence="5 7" id="KW-0949">S-adenosyl-L-methionine</keyword>
<dbReference type="EMBL" id="AP028679">
    <property type="protein sequence ID" value="BEQ16490.1"/>
    <property type="molecule type" value="Genomic_DNA"/>
</dbReference>